<dbReference type="InterPro" id="IPR050910">
    <property type="entry name" value="JMJD6_ArgDemeth/LysHydrox"/>
</dbReference>
<dbReference type="Pfam" id="PF13621">
    <property type="entry name" value="Cupin_8"/>
    <property type="match status" value="1"/>
</dbReference>
<dbReference type="EMBL" id="CAJNNW010027651">
    <property type="protein sequence ID" value="CAE8692526.1"/>
    <property type="molecule type" value="Genomic_DNA"/>
</dbReference>
<dbReference type="SUPFAM" id="SSF51197">
    <property type="entry name" value="Clavaminate synthase-like"/>
    <property type="match status" value="1"/>
</dbReference>
<dbReference type="InterPro" id="IPR003347">
    <property type="entry name" value="JmjC_dom"/>
</dbReference>
<reference evidence="3" key="1">
    <citation type="submission" date="2021-02" db="EMBL/GenBank/DDBJ databases">
        <authorList>
            <person name="Dougan E. K."/>
            <person name="Rhodes N."/>
            <person name="Thang M."/>
            <person name="Chan C."/>
        </authorList>
    </citation>
    <scope>NUCLEOTIDE SEQUENCE</scope>
</reference>
<dbReference type="PANTHER" id="PTHR12480:SF22">
    <property type="entry name" value="JMJC DOMAIN-CONTAINING PROTEIN"/>
    <property type="match status" value="1"/>
</dbReference>
<dbReference type="GO" id="GO:0106140">
    <property type="term" value="F:P-TEFb complex binding"/>
    <property type="evidence" value="ECO:0007669"/>
    <property type="project" value="TreeGrafter"/>
</dbReference>
<feature type="domain" description="JmjC" evidence="2">
    <location>
        <begin position="174"/>
        <end position="337"/>
    </location>
</feature>
<sequence>MTCEDEVDEDLVLSPMVDTDSDEEESPGPQVTVQSRDAEKSVYADLDAKCDKATHPFSSQLERLTHGDPLTDPEQVLSAVDSPDYCIERCHFADLTVAALRRRIMTSRCPLIITGMGSHMAPGSQALGLELLSELLGLDCVVPVRGQGDIKWIEFLERLCHCEQLYLADISVARHYPWLFQHVRIPRYFLHCFSHRTRHQLSMAYDTPALFVGTPGTRSSLHIDQMCSNFWMFLSEGRKHWITFHPDDTKLLSPTLDQEDQIYRFRSLSELEADPEASSSLRKARKIEFTISAGDLLFIPHGTPHEVTNLTATCAISANFFDQSNIKESLEQTARRLAEREPGSERHSNLALILNALEEIDWPDLEEDLSPEDDLPRSGDEMAGCFPCHEPLQWRKAVTFRTP</sequence>
<evidence type="ECO:0000259" key="2">
    <source>
        <dbReference type="PROSITE" id="PS51184"/>
    </source>
</evidence>
<dbReference type="AlphaFoldDB" id="A0A813K4S1"/>
<comment type="caution">
    <text evidence="3">The sequence shown here is derived from an EMBL/GenBank/DDBJ whole genome shotgun (WGS) entry which is preliminary data.</text>
</comment>
<feature type="region of interest" description="Disordered" evidence="1">
    <location>
        <begin position="1"/>
        <end position="38"/>
    </location>
</feature>
<dbReference type="InterPro" id="IPR041667">
    <property type="entry name" value="Cupin_8"/>
</dbReference>
<evidence type="ECO:0000313" key="3">
    <source>
        <dbReference type="EMBL" id="CAE8692526.1"/>
    </source>
</evidence>
<dbReference type="SMART" id="SM00558">
    <property type="entry name" value="JmjC"/>
    <property type="match status" value="1"/>
</dbReference>
<name>A0A813K4S1_POLGL</name>
<dbReference type="PANTHER" id="PTHR12480">
    <property type="entry name" value="ARGININE DEMETHYLASE AND LYSYL-HYDROXYLASE JMJD"/>
    <property type="match status" value="1"/>
</dbReference>
<dbReference type="GO" id="GO:0033749">
    <property type="term" value="F:histone H4R3 demethylase activity"/>
    <property type="evidence" value="ECO:0007669"/>
    <property type="project" value="TreeGrafter"/>
</dbReference>
<feature type="compositionally biased region" description="Acidic residues" evidence="1">
    <location>
        <begin position="1"/>
        <end position="11"/>
    </location>
</feature>
<dbReference type="Gene3D" id="2.60.120.650">
    <property type="entry name" value="Cupin"/>
    <property type="match status" value="1"/>
</dbReference>
<dbReference type="Proteomes" id="UP000626109">
    <property type="component" value="Unassembled WGS sequence"/>
</dbReference>
<dbReference type="GO" id="GO:0005634">
    <property type="term" value="C:nucleus"/>
    <property type="evidence" value="ECO:0007669"/>
    <property type="project" value="TreeGrafter"/>
</dbReference>
<proteinExistence type="predicted"/>
<evidence type="ECO:0000256" key="1">
    <source>
        <dbReference type="SAM" id="MobiDB-lite"/>
    </source>
</evidence>
<dbReference type="PROSITE" id="PS51184">
    <property type="entry name" value="JMJC"/>
    <property type="match status" value="1"/>
</dbReference>
<organism evidence="3 4">
    <name type="scientific">Polarella glacialis</name>
    <name type="common">Dinoflagellate</name>
    <dbReference type="NCBI Taxonomy" id="89957"/>
    <lineage>
        <taxon>Eukaryota</taxon>
        <taxon>Sar</taxon>
        <taxon>Alveolata</taxon>
        <taxon>Dinophyceae</taxon>
        <taxon>Suessiales</taxon>
        <taxon>Suessiaceae</taxon>
        <taxon>Polarella</taxon>
    </lineage>
</organism>
<dbReference type="GO" id="GO:0005737">
    <property type="term" value="C:cytoplasm"/>
    <property type="evidence" value="ECO:0007669"/>
    <property type="project" value="TreeGrafter"/>
</dbReference>
<evidence type="ECO:0000313" key="4">
    <source>
        <dbReference type="Proteomes" id="UP000626109"/>
    </source>
</evidence>
<protein>
    <recommendedName>
        <fullName evidence="2">JmjC domain-containing protein</fullName>
    </recommendedName>
</protein>
<gene>
    <name evidence="3" type="ORF">PGLA2088_LOCUS27915</name>
</gene>
<accession>A0A813K4S1</accession>